<dbReference type="RefSeq" id="WP_057754744.1">
    <property type="nucleotide sequence ID" value="NZ_LJYG01000108.1"/>
</dbReference>
<dbReference type="Proteomes" id="UP000051936">
    <property type="component" value="Unassembled WGS sequence"/>
</dbReference>
<accession>A0A0R3CZZ8</accession>
<sequence length="94" mass="11008">MDDAKALLDKLNSEMREGRSIAEIEKAWDHFYMVRSYFEHYHSTDKPIMETVRHLSEGLSTFTAHVREGALSPYGGFRVQISALRRDYWSRQLA</sequence>
<name>A0A0R3CZZ8_9BRAD</name>
<dbReference type="AlphaFoldDB" id="A0A0R3CZZ8"/>
<comment type="caution">
    <text evidence="1">The sequence shown here is derived from an EMBL/GenBank/DDBJ whole genome shotgun (WGS) entry which is preliminary data.</text>
</comment>
<gene>
    <name evidence="1" type="ORF">AOQ71_30400</name>
</gene>
<reference evidence="1 2" key="1">
    <citation type="submission" date="2015-09" db="EMBL/GenBank/DDBJ databases">
        <title>Draft Genome Sequence of Bradyrhizobium manausense Strain BR 3351T, a Novel Symbiotic Nitrogen-Fixing Alphaproteobacterium Isolated from Brazilian Amazon Rain Forest.</title>
        <authorList>
            <person name="De Araujo J.L."/>
            <person name="Zilli J.E."/>
        </authorList>
    </citation>
    <scope>NUCLEOTIDE SEQUENCE [LARGE SCALE GENOMIC DNA]</scope>
    <source>
        <strain evidence="1 2">BR3351</strain>
    </source>
</reference>
<evidence type="ECO:0000313" key="1">
    <source>
        <dbReference type="EMBL" id="KRQ03078.1"/>
    </source>
</evidence>
<organism evidence="1 2">
    <name type="scientific">Bradyrhizobium manausense</name>
    <dbReference type="NCBI Taxonomy" id="989370"/>
    <lineage>
        <taxon>Bacteria</taxon>
        <taxon>Pseudomonadati</taxon>
        <taxon>Pseudomonadota</taxon>
        <taxon>Alphaproteobacteria</taxon>
        <taxon>Hyphomicrobiales</taxon>
        <taxon>Nitrobacteraceae</taxon>
        <taxon>Bradyrhizobium</taxon>
    </lineage>
</organism>
<protein>
    <submittedName>
        <fullName evidence="1">Uncharacterized protein</fullName>
    </submittedName>
</protein>
<dbReference type="EMBL" id="LJYG01000108">
    <property type="protein sequence ID" value="KRQ03078.1"/>
    <property type="molecule type" value="Genomic_DNA"/>
</dbReference>
<evidence type="ECO:0000313" key="2">
    <source>
        <dbReference type="Proteomes" id="UP000051936"/>
    </source>
</evidence>
<keyword evidence="2" id="KW-1185">Reference proteome</keyword>
<dbReference type="OrthoDB" id="9957088at2"/>
<proteinExistence type="predicted"/>